<feature type="transmembrane region" description="Helical" evidence="2">
    <location>
        <begin position="59"/>
        <end position="79"/>
    </location>
</feature>
<dbReference type="Proteomes" id="UP000517753">
    <property type="component" value="Unassembled WGS sequence"/>
</dbReference>
<keyword evidence="4" id="KW-1185">Reference proteome</keyword>
<evidence type="ECO:0008006" key="5">
    <source>
        <dbReference type="Google" id="ProtNLM"/>
    </source>
</evidence>
<dbReference type="RefSeq" id="WP_257015183.1">
    <property type="nucleotide sequence ID" value="NZ_JACCBY010000001.1"/>
</dbReference>
<accession>A0A7Y9K0F3</accession>
<reference evidence="3 4" key="2">
    <citation type="submission" date="2020-08" db="EMBL/GenBank/DDBJ databases">
        <title>The Agave Microbiome: Exploring the role of microbial communities in plant adaptations to desert environments.</title>
        <authorList>
            <person name="Partida-Martinez L.P."/>
        </authorList>
    </citation>
    <scope>NUCLEOTIDE SEQUENCE [LARGE SCALE GENOMIC DNA]</scope>
    <source>
        <strain evidence="3 4">AS2.3</strain>
    </source>
</reference>
<keyword evidence="2" id="KW-1133">Transmembrane helix</keyword>
<evidence type="ECO:0000256" key="1">
    <source>
        <dbReference type="SAM" id="MobiDB-lite"/>
    </source>
</evidence>
<dbReference type="Pfam" id="PF11911">
    <property type="entry name" value="DUF3429"/>
    <property type="match status" value="1"/>
</dbReference>
<feature type="transmembrane region" description="Helical" evidence="2">
    <location>
        <begin position="153"/>
        <end position="172"/>
    </location>
</feature>
<keyword evidence="2" id="KW-0472">Membrane</keyword>
<evidence type="ECO:0000313" key="3">
    <source>
        <dbReference type="EMBL" id="NYD88866.1"/>
    </source>
</evidence>
<evidence type="ECO:0000256" key="2">
    <source>
        <dbReference type="SAM" id="Phobius"/>
    </source>
</evidence>
<dbReference type="AlphaFoldDB" id="A0A7Y9K0F3"/>
<feature type="transmembrane region" description="Helical" evidence="2">
    <location>
        <begin position="91"/>
        <end position="109"/>
    </location>
</feature>
<feature type="region of interest" description="Disordered" evidence="1">
    <location>
        <begin position="1"/>
        <end position="21"/>
    </location>
</feature>
<reference evidence="3 4" key="1">
    <citation type="submission" date="2020-07" db="EMBL/GenBank/DDBJ databases">
        <authorList>
            <person name="Partida-Martinez L."/>
            <person name="Huntemann M."/>
            <person name="Clum A."/>
            <person name="Wang J."/>
            <person name="Palaniappan K."/>
            <person name="Ritter S."/>
            <person name="Chen I.-M."/>
            <person name="Stamatis D."/>
            <person name="Reddy T."/>
            <person name="O'Malley R."/>
            <person name="Daum C."/>
            <person name="Shapiro N."/>
            <person name="Ivanova N."/>
            <person name="Kyrpides N."/>
            <person name="Woyke T."/>
        </authorList>
    </citation>
    <scope>NUCLEOTIDE SEQUENCE [LARGE SCALE GENOMIC DNA]</scope>
    <source>
        <strain evidence="3 4">AS2.3</strain>
    </source>
</reference>
<name>A0A7Y9K0F3_9SPHN</name>
<dbReference type="EMBL" id="JACCBY010000001">
    <property type="protein sequence ID" value="NYD88866.1"/>
    <property type="molecule type" value="Genomic_DNA"/>
</dbReference>
<protein>
    <recommendedName>
        <fullName evidence="5">DUF3429 domain-containing protein</fullName>
    </recommendedName>
</protein>
<evidence type="ECO:0000313" key="4">
    <source>
        <dbReference type="Proteomes" id="UP000517753"/>
    </source>
</evidence>
<dbReference type="PANTHER" id="PTHR15887:SF1">
    <property type="entry name" value="TRANSMEMBRANE PROTEIN 69"/>
    <property type="match status" value="1"/>
</dbReference>
<proteinExistence type="predicted"/>
<comment type="caution">
    <text evidence="3">The sequence shown here is derived from an EMBL/GenBank/DDBJ whole genome shotgun (WGS) entry which is preliminary data.</text>
</comment>
<organism evidence="3 4">
    <name type="scientific">Sphingomonas melonis</name>
    <dbReference type="NCBI Taxonomy" id="152682"/>
    <lineage>
        <taxon>Bacteria</taxon>
        <taxon>Pseudomonadati</taxon>
        <taxon>Pseudomonadota</taxon>
        <taxon>Alphaproteobacteria</taxon>
        <taxon>Sphingomonadales</taxon>
        <taxon>Sphingomonadaceae</taxon>
        <taxon>Sphingomonas</taxon>
    </lineage>
</organism>
<feature type="transmembrane region" description="Helical" evidence="2">
    <location>
        <begin position="115"/>
        <end position="132"/>
    </location>
</feature>
<dbReference type="PANTHER" id="PTHR15887">
    <property type="entry name" value="TRANSMEMBRANE PROTEIN 69"/>
    <property type="match status" value="1"/>
</dbReference>
<keyword evidence="2" id="KW-0812">Transmembrane</keyword>
<dbReference type="InterPro" id="IPR021836">
    <property type="entry name" value="DUF3429"/>
</dbReference>
<sequence>MPQVPTSAPAPAPAGMADPAPARGSVGESPLILGYAGLFPQIAAVATCVFGKDSDVGPMFAFAYAALILSFLGGIWWGFAMRSGQQQGRIATLAVLPSLFGALLILLSIARVLPMGLALVLMGSAVIMTLLIDRRLVDGDIAPAGWMALRVPLSIGLGGLTILCGIICSLSGS</sequence>
<gene>
    <name evidence="3" type="ORF">HD841_000635</name>
</gene>